<organism evidence="1 2">
    <name type="scientific">Laodelphax striatellus</name>
    <name type="common">Small brown planthopper</name>
    <name type="synonym">Delphax striatella</name>
    <dbReference type="NCBI Taxonomy" id="195883"/>
    <lineage>
        <taxon>Eukaryota</taxon>
        <taxon>Metazoa</taxon>
        <taxon>Ecdysozoa</taxon>
        <taxon>Arthropoda</taxon>
        <taxon>Hexapoda</taxon>
        <taxon>Insecta</taxon>
        <taxon>Pterygota</taxon>
        <taxon>Neoptera</taxon>
        <taxon>Paraneoptera</taxon>
        <taxon>Hemiptera</taxon>
        <taxon>Auchenorrhyncha</taxon>
        <taxon>Fulgoroidea</taxon>
        <taxon>Delphacidae</taxon>
        <taxon>Criomorphinae</taxon>
        <taxon>Laodelphax</taxon>
    </lineage>
</organism>
<accession>A0A482WXF6</accession>
<keyword evidence="2" id="KW-1185">Reference proteome</keyword>
<evidence type="ECO:0000313" key="2">
    <source>
        <dbReference type="Proteomes" id="UP000291343"/>
    </source>
</evidence>
<dbReference type="InParanoid" id="A0A482WXF6"/>
<sequence length="146" mass="16081">MAFLVVGNTIAQEPSDYGTVCQSVSCRVRGSVSKLSPTFLDFRGVILDLSQQARQNSRVAFTIPQRSTEQLCIFRLFAVHVALSRRNIRSETEIHRRQNSLIKLALLRAQTSVRSFASTVVAKSGARTSCAAENDDSAVFFAVISQ</sequence>
<comment type="caution">
    <text evidence="1">The sequence shown here is derived from an EMBL/GenBank/DDBJ whole genome shotgun (WGS) entry which is preliminary data.</text>
</comment>
<dbReference type="EMBL" id="QKKF02022824">
    <property type="protein sequence ID" value="RZF38016.1"/>
    <property type="molecule type" value="Genomic_DNA"/>
</dbReference>
<protein>
    <submittedName>
        <fullName evidence="1">Uncharacterized protein</fullName>
    </submittedName>
</protein>
<reference evidence="1 2" key="1">
    <citation type="journal article" date="2017" name="Gigascience">
        <title>Genome sequence of the small brown planthopper, Laodelphax striatellus.</title>
        <authorList>
            <person name="Zhu J."/>
            <person name="Jiang F."/>
            <person name="Wang X."/>
            <person name="Yang P."/>
            <person name="Bao Y."/>
            <person name="Zhao W."/>
            <person name="Wang W."/>
            <person name="Lu H."/>
            <person name="Wang Q."/>
            <person name="Cui N."/>
            <person name="Li J."/>
            <person name="Chen X."/>
            <person name="Luo L."/>
            <person name="Yu J."/>
            <person name="Kang L."/>
            <person name="Cui F."/>
        </authorList>
    </citation>
    <scope>NUCLEOTIDE SEQUENCE [LARGE SCALE GENOMIC DNA]</scope>
    <source>
        <strain evidence="1">Lst14</strain>
    </source>
</reference>
<dbReference type="Proteomes" id="UP000291343">
    <property type="component" value="Unassembled WGS sequence"/>
</dbReference>
<evidence type="ECO:0000313" key="1">
    <source>
        <dbReference type="EMBL" id="RZF38016.1"/>
    </source>
</evidence>
<proteinExistence type="predicted"/>
<dbReference type="AlphaFoldDB" id="A0A482WXF6"/>
<name>A0A482WXF6_LAOST</name>
<gene>
    <name evidence="1" type="ORF">LSTR_LSTR006415</name>
</gene>